<organism evidence="2 3">
    <name type="scientific">Pseudidiomarina taiwanensis</name>
    <dbReference type="NCBI Taxonomy" id="337250"/>
    <lineage>
        <taxon>Bacteria</taxon>
        <taxon>Pseudomonadati</taxon>
        <taxon>Pseudomonadota</taxon>
        <taxon>Gammaproteobacteria</taxon>
        <taxon>Alteromonadales</taxon>
        <taxon>Idiomarinaceae</taxon>
        <taxon>Pseudidiomarina</taxon>
    </lineage>
</organism>
<accession>A0A432ZNQ3</accession>
<evidence type="ECO:0008006" key="4">
    <source>
        <dbReference type="Google" id="ProtNLM"/>
    </source>
</evidence>
<evidence type="ECO:0000313" key="2">
    <source>
        <dbReference type="EMBL" id="RUO79524.1"/>
    </source>
</evidence>
<gene>
    <name evidence="2" type="ORF">CWI83_03190</name>
</gene>
<evidence type="ECO:0000313" key="3">
    <source>
        <dbReference type="Proteomes" id="UP000288279"/>
    </source>
</evidence>
<reference evidence="2 3" key="1">
    <citation type="journal article" date="2011" name="Front. Microbiol.">
        <title>Genomic signatures of strain selection and enhancement in Bacillus atrophaeus var. globigii, a historical biowarfare simulant.</title>
        <authorList>
            <person name="Gibbons H.S."/>
            <person name="Broomall S.M."/>
            <person name="McNew L.A."/>
            <person name="Daligault H."/>
            <person name="Chapman C."/>
            <person name="Bruce D."/>
            <person name="Karavis M."/>
            <person name="Krepps M."/>
            <person name="McGregor P.A."/>
            <person name="Hong C."/>
            <person name="Park K.H."/>
            <person name="Akmal A."/>
            <person name="Feldman A."/>
            <person name="Lin J.S."/>
            <person name="Chang W.E."/>
            <person name="Higgs B.W."/>
            <person name="Demirev P."/>
            <person name="Lindquist J."/>
            <person name="Liem A."/>
            <person name="Fochler E."/>
            <person name="Read T.D."/>
            <person name="Tapia R."/>
            <person name="Johnson S."/>
            <person name="Bishop-Lilly K.A."/>
            <person name="Detter C."/>
            <person name="Han C."/>
            <person name="Sozhamannan S."/>
            <person name="Rosenzweig C.N."/>
            <person name="Skowronski E.W."/>
        </authorList>
    </citation>
    <scope>NUCLEOTIDE SEQUENCE [LARGE SCALE GENOMIC DNA]</scope>
    <source>
        <strain evidence="2 3">PIT1</strain>
    </source>
</reference>
<sequence>MKMSAKVWGFAFAIIAGTTLVSMPVSAKEGEKELTGSYNVSAKTELQIDFGVGSIRFEPTSAEQVEVTVLATADDDFNWRKNDLDAVELVTKQRADRLQLSVSEEDDIAYEWVVKLPQMAALDLDLGVGEVKGQLQAMDINIDVGVGEVELLVNGAVGRINADVGVGDSVIRGLSEVESNRYMVAASSNARGSGKAKVNVDVGVGEITLTIKE</sequence>
<dbReference type="OrthoDB" id="6239971at2"/>
<comment type="caution">
    <text evidence="2">The sequence shown here is derived from an EMBL/GenBank/DDBJ whole genome shotgun (WGS) entry which is preliminary data.</text>
</comment>
<dbReference type="Proteomes" id="UP000288279">
    <property type="component" value="Unassembled WGS sequence"/>
</dbReference>
<keyword evidence="3" id="KW-1185">Reference proteome</keyword>
<dbReference type="EMBL" id="PIQG01000001">
    <property type="protein sequence ID" value="RUO79524.1"/>
    <property type="molecule type" value="Genomic_DNA"/>
</dbReference>
<feature type="chain" id="PRO_5019243338" description="Adhesin domain-containing protein" evidence="1">
    <location>
        <begin position="28"/>
        <end position="213"/>
    </location>
</feature>
<protein>
    <recommendedName>
        <fullName evidence="4">Adhesin domain-containing protein</fullName>
    </recommendedName>
</protein>
<dbReference type="RefSeq" id="WP_126825604.1">
    <property type="nucleotide sequence ID" value="NZ_PIQG01000001.1"/>
</dbReference>
<evidence type="ECO:0000256" key="1">
    <source>
        <dbReference type="SAM" id="SignalP"/>
    </source>
</evidence>
<feature type="signal peptide" evidence="1">
    <location>
        <begin position="1"/>
        <end position="27"/>
    </location>
</feature>
<proteinExistence type="predicted"/>
<keyword evidence="1" id="KW-0732">Signal</keyword>
<dbReference type="AlphaFoldDB" id="A0A432ZNQ3"/>
<name>A0A432ZNQ3_9GAMM</name>